<comment type="similarity">
    <text evidence="7">Belongs to the NFYC/HAP5 subunit family.</text>
</comment>
<name>A0A976M441_THEOR</name>
<evidence type="ECO:0000256" key="8">
    <source>
        <dbReference type="SAM" id="MobiDB-lite"/>
    </source>
</evidence>
<dbReference type="OrthoDB" id="361969at2759"/>
<reference evidence="10" key="1">
    <citation type="submission" date="2022-07" db="EMBL/GenBank/DDBJ databases">
        <title>Evaluation of T. orientalis genome assembly methods using nanopore sequencing and analysis of variation between genomes.</title>
        <authorList>
            <person name="Yam J."/>
            <person name="Micallef M.L."/>
            <person name="Liu M."/>
            <person name="Djordjevic S.P."/>
            <person name="Bogema D.R."/>
            <person name="Jenkins C."/>
        </authorList>
    </citation>
    <scope>NUCLEOTIDE SEQUENCE</scope>
    <source>
        <strain evidence="10">Fish Creek</strain>
    </source>
</reference>
<dbReference type="Proteomes" id="UP000244803">
    <property type="component" value="Chromosome 1"/>
</dbReference>
<dbReference type="InterPro" id="IPR007125">
    <property type="entry name" value="H2A/H2B/H3"/>
</dbReference>
<gene>
    <name evidence="10" type="ORF">MACJ_000475</name>
</gene>
<dbReference type="GO" id="GO:0046982">
    <property type="term" value="F:protein heterodimerization activity"/>
    <property type="evidence" value="ECO:0007669"/>
    <property type="project" value="InterPro"/>
</dbReference>
<dbReference type="AlphaFoldDB" id="A0A976M441"/>
<evidence type="ECO:0000313" key="11">
    <source>
        <dbReference type="Proteomes" id="UP000244803"/>
    </source>
</evidence>
<keyword evidence="4" id="KW-0010">Activator</keyword>
<evidence type="ECO:0000256" key="7">
    <source>
        <dbReference type="ARBA" id="ARBA00038129"/>
    </source>
</evidence>
<dbReference type="SUPFAM" id="SSF47113">
    <property type="entry name" value="Histone-fold"/>
    <property type="match status" value="1"/>
</dbReference>
<dbReference type="GO" id="GO:0005634">
    <property type="term" value="C:nucleus"/>
    <property type="evidence" value="ECO:0007669"/>
    <property type="project" value="UniProtKB-SubCell"/>
</dbReference>
<dbReference type="Pfam" id="PF00125">
    <property type="entry name" value="Histone"/>
    <property type="match status" value="1"/>
</dbReference>
<sequence length="218" mass="25287">MDSENLTRELSDEQYEDSPSSDDADPVKRTHLPVARVKKIMKEGEHQGMISSDAPVVLAKACEMLIRDLTLQSWSCTQMTKRCTLQRQDIISAIFKSSIYSFLFDILPPEDLKPVVHTQQVAHRQFPRDLPINRRVPCSNLPREFFYPNYRRVRRPMVYSHPYNNFVQSPQLVKQPYIRQPIIRNHMGRLSNQVCNLKHENDTNGFPLTGSTVHSFSC</sequence>
<accession>A0A976M441</accession>
<feature type="region of interest" description="Disordered" evidence="8">
    <location>
        <begin position="1"/>
        <end position="29"/>
    </location>
</feature>
<feature type="compositionally biased region" description="Basic and acidic residues" evidence="8">
    <location>
        <begin position="1"/>
        <end position="11"/>
    </location>
</feature>
<organism evidence="10 11">
    <name type="scientific">Theileria orientalis</name>
    <dbReference type="NCBI Taxonomy" id="68886"/>
    <lineage>
        <taxon>Eukaryota</taxon>
        <taxon>Sar</taxon>
        <taxon>Alveolata</taxon>
        <taxon>Apicomplexa</taxon>
        <taxon>Aconoidasida</taxon>
        <taxon>Piroplasmida</taxon>
        <taxon>Theileriidae</taxon>
        <taxon>Theileria</taxon>
    </lineage>
</organism>
<keyword evidence="2" id="KW-0805">Transcription regulation</keyword>
<evidence type="ECO:0000256" key="1">
    <source>
        <dbReference type="ARBA" id="ARBA00004123"/>
    </source>
</evidence>
<dbReference type="CDD" id="cd22908">
    <property type="entry name" value="HFD_NFYC-like"/>
    <property type="match status" value="1"/>
</dbReference>
<dbReference type="PANTHER" id="PTHR10252:SF8">
    <property type="entry name" value="NUCLEAR TRANSCRIPTION FACTOR Y SUBUNIT GAMMA"/>
    <property type="match status" value="1"/>
</dbReference>
<keyword evidence="6" id="KW-0539">Nucleus</keyword>
<proteinExistence type="inferred from homology"/>
<keyword evidence="5" id="KW-0804">Transcription</keyword>
<keyword evidence="3" id="KW-0238">DNA-binding</keyword>
<dbReference type="PANTHER" id="PTHR10252">
    <property type="entry name" value="HISTONE-LIKE TRANSCRIPTION FACTOR CCAAT-RELATED"/>
    <property type="match status" value="1"/>
</dbReference>
<comment type="subcellular location">
    <subcellularLocation>
        <location evidence="1">Nucleus</location>
    </subcellularLocation>
</comment>
<dbReference type="GO" id="GO:0000978">
    <property type="term" value="F:RNA polymerase II cis-regulatory region sequence-specific DNA binding"/>
    <property type="evidence" value="ECO:0007669"/>
    <property type="project" value="TreeGrafter"/>
</dbReference>
<dbReference type="InterPro" id="IPR009072">
    <property type="entry name" value="Histone-fold"/>
</dbReference>
<feature type="compositionally biased region" description="Acidic residues" evidence="8">
    <location>
        <begin position="12"/>
        <end position="24"/>
    </location>
</feature>
<evidence type="ECO:0000256" key="4">
    <source>
        <dbReference type="ARBA" id="ARBA00023159"/>
    </source>
</evidence>
<dbReference type="Gene3D" id="1.10.20.10">
    <property type="entry name" value="Histone, subunit A"/>
    <property type="match status" value="1"/>
</dbReference>
<evidence type="ECO:0000256" key="2">
    <source>
        <dbReference type="ARBA" id="ARBA00023015"/>
    </source>
</evidence>
<feature type="domain" description="Core Histone H2A/H2B/H3" evidence="9">
    <location>
        <begin position="28"/>
        <end position="94"/>
    </location>
</feature>
<dbReference type="GO" id="GO:0000981">
    <property type="term" value="F:DNA-binding transcription factor activity, RNA polymerase II-specific"/>
    <property type="evidence" value="ECO:0007669"/>
    <property type="project" value="TreeGrafter"/>
</dbReference>
<evidence type="ECO:0000313" key="10">
    <source>
        <dbReference type="EMBL" id="UKJ88033.1"/>
    </source>
</evidence>
<evidence type="ECO:0000256" key="6">
    <source>
        <dbReference type="ARBA" id="ARBA00023242"/>
    </source>
</evidence>
<protein>
    <submittedName>
        <fullName evidence="10">Nuclear transcription factor Y subunit C-2</fullName>
    </submittedName>
</protein>
<dbReference type="EMBL" id="CP056065">
    <property type="protein sequence ID" value="UKJ88033.1"/>
    <property type="molecule type" value="Genomic_DNA"/>
</dbReference>
<evidence type="ECO:0000259" key="9">
    <source>
        <dbReference type="Pfam" id="PF00125"/>
    </source>
</evidence>
<dbReference type="InterPro" id="IPR050568">
    <property type="entry name" value="Transcr_DNA_Rep_Reg"/>
</dbReference>
<evidence type="ECO:0000256" key="3">
    <source>
        <dbReference type="ARBA" id="ARBA00023125"/>
    </source>
</evidence>
<evidence type="ECO:0000256" key="5">
    <source>
        <dbReference type="ARBA" id="ARBA00023163"/>
    </source>
</evidence>